<reference evidence="2" key="1">
    <citation type="submission" date="2021-02" db="EMBL/GenBank/DDBJ databases">
        <authorList>
            <person name="Dougan E. K."/>
            <person name="Rhodes N."/>
            <person name="Thang M."/>
            <person name="Chan C."/>
        </authorList>
    </citation>
    <scope>NUCLEOTIDE SEQUENCE</scope>
</reference>
<feature type="compositionally biased region" description="Low complexity" evidence="1">
    <location>
        <begin position="207"/>
        <end position="217"/>
    </location>
</feature>
<protein>
    <submittedName>
        <fullName evidence="2">Uncharacterized protein</fullName>
    </submittedName>
</protein>
<evidence type="ECO:0000313" key="2">
    <source>
        <dbReference type="EMBL" id="CAE7257989.1"/>
    </source>
</evidence>
<evidence type="ECO:0000313" key="3">
    <source>
        <dbReference type="Proteomes" id="UP000604046"/>
    </source>
</evidence>
<dbReference type="Gene3D" id="1.25.40.380">
    <property type="entry name" value="Protein of unknown function DUF1810"/>
    <property type="match status" value="1"/>
</dbReference>
<gene>
    <name evidence="2" type="ORF">SNAT2548_LOCUS13372</name>
</gene>
<dbReference type="SUPFAM" id="SSF140736">
    <property type="entry name" value="Rv1873-like"/>
    <property type="match status" value="1"/>
</dbReference>
<dbReference type="AlphaFoldDB" id="A0A812MA65"/>
<feature type="region of interest" description="Disordered" evidence="1">
    <location>
        <begin position="182"/>
        <end position="217"/>
    </location>
</feature>
<organism evidence="2 3">
    <name type="scientific">Symbiodinium natans</name>
    <dbReference type="NCBI Taxonomy" id="878477"/>
    <lineage>
        <taxon>Eukaryota</taxon>
        <taxon>Sar</taxon>
        <taxon>Alveolata</taxon>
        <taxon>Dinophyceae</taxon>
        <taxon>Suessiales</taxon>
        <taxon>Symbiodiniaceae</taxon>
        <taxon>Symbiodinium</taxon>
    </lineage>
</organism>
<dbReference type="OrthoDB" id="447037at2759"/>
<name>A0A812MA65_9DINO</name>
<dbReference type="Proteomes" id="UP000604046">
    <property type="component" value="Unassembled WGS sequence"/>
</dbReference>
<sequence length="217" mass="23717">MPRAPDKNPVLQEIRKAFDQPSLRSPKPQALSSLEIRNGRKTSHWIWWVWPSLDPVRKTSRPQYSLRNLADVQAFLSDPGLRKNLYEITEVALNHLQKGVPAGTLFGSRTDVEKFGETATCFALASLEARDLQLAELMMSCLEALGGLHKETVKYLVSEGVSIASHSSDIDLDSLRDALARLQETTPSSDPERAEAGAEAGAEEAAEPAAELPEAAA</sequence>
<dbReference type="InterPro" id="IPR014937">
    <property type="entry name" value="DUF1810"/>
</dbReference>
<proteinExistence type="predicted"/>
<dbReference type="InterPro" id="IPR036287">
    <property type="entry name" value="Rv1873-like_sf"/>
</dbReference>
<evidence type="ECO:0000256" key="1">
    <source>
        <dbReference type="SAM" id="MobiDB-lite"/>
    </source>
</evidence>
<accession>A0A812MA65</accession>
<dbReference type="EMBL" id="CAJNDS010001402">
    <property type="protein sequence ID" value="CAE7257989.1"/>
    <property type="molecule type" value="Genomic_DNA"/>
</dbReference>
<comment type="caution">
    <text evidence="2">The sequence shown here is derived from an EMBL/GenBank/DDBJ whole genome shotgun (WGS) entry which is preliminary data.</text>
</comment>
<keyword evidence="3" id="KW-1185">Reference proteome</keyword>
<dbReference type="Pfam" id="PF08837">
    <property type="entry name" value="DUF1810"/>
    <property type="match status" value="1"/>
</dbReference>